<proteinExistence type="predicted"/>
<dbReference type="RefSeq" id="WP_165961047.1">
    <property type="nucleotide sequence ID" value="NZ_SLWS01000021.1"/>
</dbReference>
<dbReference type="InterPro" id="IPR045851">
    <property type="entry name" value="AMP-bd_C_sf"/>
</dbReference>
<dbReference type="SMART" id="SM00823">
    <property type="entry name" value="PKS_PP"/>
    <property type="match status" value="1"/>
</dbReference>
<dbReference type="GO" id="GO:0043041">
    <property type="term" value="P:amino acid activation for nonribosomal peptide biosynthetic process"/>
    <property type="evidence" value="ECO:0007669"/>
    <property type="project" value="TreeGrafter"/>
</dbReference>
<dbReference type="Gene3D" id="1.10.1200.10">
    <property type="entry name" value="ACP-like"/>
    <property type="match status" value="1"/>
</dbReference>
<dbReference type="InterPro" id="IPR036736">
    <property type="entry name" value="ACP-like_sf"/>
</dbReference>
<dbReference type="Proteomes" id="UP000295680">
    <property type="component" value="Unassembled WGS sequence"/>
</dbReference>
<dbReference type="AlphaFoldDB" id="A0A4R2ILF0"/>
<dbReference type="GO" id="GO:0031177">
    <property type="term" value="F:phosphopantetheine binding"/>
    <property type="evidence" value="ECO:0007669"/>
    <property type="project" value="InterPro"/>
</dbReference>
<keyword evidence="2" id="KW-0597">Phosphoprotein</keyword>
<dbReference type="InterPro" id="IPR009081">
    <property type="entry name" value="PP-bd_ACP"/>
</dbReference>
<dbReference type="SUPFAM" id="SSF47336">
    <property type="entry name" value="ACP-like"/>
    <property type="match status" value="1"/>
</dbReference>
<dbReference type="NCBIfam" id="TIGR01733">
    <property type="entry name" value="AA-adenyl-dom"/>
    <property type="match status" value="1"/>
</dbReference>
<dbReference type="PROSITE" id="PS50075">
    <property type="entry name" value="CARRIER"/>
    <property type="match status" value="1"/>
</dbReference>
<dbReference type="PANTHER" id="PTHR45527">
    <property type="entry name" value="NONRIBOSOMAL PEPTIDE SYNTHETASE"/>
    <property type="match status" value="1"/>
</dbReference>
<keyword evidence="5" id="KW-1185">Reference proteome</keyword>
<evidence type="ECO:0000313" key="5">
    <source>
        <dbReference type="Proteomes" id="UP000295680"/>
    </source>
</evidence>
<dbReference type="Gene3D" id="3.40.50.12780">
    <property type="entry name" value="N-terminal domain of ligase-like"/>
    <property type="match status" value="1"/>
</dbReference>
<dbReference type="GO" id="GO:0005737">
    <property type="term" value="C:cytoplasm"/>
    <property type="evidence" value="ECO:0007669"/>
    <property type="project" value="TreeGrafter"/>
</dbReference>
<dbReference type="Pfam" id="PF13193">
    <property type="entry name" value="AMP-binding_C"/>
    <property type="match status" value="1"/>
</dbReference>
<organism evidence="4 5">
    <name type="scientific">Actinocrispum wychmicini</name>
    <dbReference type="NCBI Taxonomy" id="1213861"/>
    <lineage>
        <taxon>Bacteria</taxon>
        <taxon>Bacillati</taxon>
        <taxon>Actinomycetota</taxon>
        <taxon>Actinomycetes</taxon>
        <taxon>Pseudonocardiales</taxon>
        <taxon>Pseudonocardiaceae</taxon>
        <taxon>Actinocrispum</taxon>
    </lineage>
</organism>
<gene>
    <name evidence="4" type="ORF">EV192_12186</name>
</gene>
<dbReference type="PANTHER" id="PTHR45527:SF1">
    <property type="entry name" value="FATTY ACID SYNTHASE"/>
    <property type="match status" value="1"/>
</dbReference>
<dbReference type="GO" id="GO:0044550">
    <property type="term" value="P:secondary metabolite biosynthetic process"/>
    <property type="evidence" value="ECO:0007669"/>
    <property type="project" value="TreeGrafter"/>
</dbReference>
<evidence type="ECO:0000256" key="2">
    <source>
        <dbReference type="ARBA" id="ARBA00022553"/>
    </source>
</evidence>
<dbReference type="InterPro" id="IPR020845">
    <property type="entry name" value="AMP-binding_CS"/>
</dbReference>
<dbReference type="InterPro" id="IPR025110">
    <property type="entry name" value="AMP-bd_C"/>
</dbReference>
<evidence type="ECO:0000313" key="4">
    <source>
        <dbReference type="EMBL" id="TCO45322.1"/>
    </source>
</evidence>
<reference evidence="4 5" key="1">
    <citation type="submission" date="2019-03" db="EMBL/GenBank/DDBJ databases">
        <title>Genomic Encyclopedia of Type Strains, Phase IV (KMG-IV): sequencing the most valuable type-strain genomes for metagenomic binning, comparative biology and taxonomic classification.</title>
        <authorList>
            <person name="Goeker M."/>
        </authorList>
    </citation>
    <scope>NUCLEOTIDE SEQUENCE [LARGE SCALE GENOMIC DNA]</scope>
    <source>
        <strain evidence="4 5">DSM 45934</strain>
    </source>
</reference>
<dbReference type="InterPro" id="IPR010071">
    <property type="entry name" value="AA_adenyl_dom"/>
</dbReference>
<dbReference type="InterPro" id="IPR000873">
    <property type="entry name" value="AMP-dep_synth/lig_dom"/>
</dbReference>
<dbReference type="EMBL" id="SLWS01000021">
    <property type="protein sequence ID" value="TCO45322.1"/>
    <property type="molecule type" value="Genomic_DNA"/>
</dbReference>
<keyword evidence="1" id="KW-0596">Phosphopantetheine</keyword>
<dbReference type="PROSITE" id="PS00455">
    <property type="entry name" value="AMP_BINDING"/>
    <property type="match status" value="1"/>
</dbReference>
<dbReference type="Pfam" id="PF00501">
    <property type="entry name" value="AMP-binding"/>
    <property type="match status" value="1"/>
</dbReference>
<dbReference type="InterPro" id="IPR042099">
    <property type="entry name" value="ANL_N_sf"/>
</dbReference>
<dbReference type="Pfam" id="PF00550">
    <property type="entry name" value="PP-binding"/>
    <property type="match status" value="1"/>
</dbReference>
<protein>
    <submittedName>
        <fullName evidence="4">Amino acid adenylation domain-containing protein</fullName>
    </submittedName>
</protein>
<dbReference type="InterPro" id="IPR020806">
    <property type="entry name" value="PKS_PP-bd"/>
</dbReference>
<comment type="caution">
    <text evidence="4">The sequence shown here is derived from an EMBL/GenBank/DDBJ whole genome shotgun (WGS) entry which is preliminary data.</text>
</comment>
<name>A0A4R2ILF0_9PSEU</name>
<evidence type="ECO:0000259" key="3">
    <source>
        <dbReference type="PROSITE" id="PS50075"/>
    </source>
</evidence>
<feature type="domain" description="Carrier" evidence="3">
    <location>
        <begin position="600"/>
        <end position="675"/>
    </location>
</feature>
<evidence type="ECO:0000256" key="1">
    <source>
        <dbReference type="ARBA" id="ARBA00022450"/>
    </source>
</evidence>
<dbReference type="Gene3D" id="3.30.300.30">
    <property type="match status" value="1"/>
</dbReference>
<accession>A0A4R2ILF0</accession>
<dbReference type="SUPFAM" id="SSF56801">
    <property type="entry name" value="Acetyl-CoA synthetase-like"/>
    <property type="match status" value="1"/>
</dbReference>
<dbReference type="CDD" id="cd05930">
    <property type="entry name" value="A_NRPS"/>
    <property type="match status" value="1"/>
</dbReference>
<sequence length="704" mass="75470">MTSSESEIAAALAVLRCYSGSSKVSVRHYGRVSTSSADVDDTFAQFSGIPPEATLATVNGQLRLRFTTPVPFADRMAEDLAVALARLRVNPALTGGDILPEPATERPPNRWPSLPIEADQSIPAAFWAQVDSDPSRPALIAGDVALTYGELGARVACCASLLRDVQPGQRVGLLLDHGPDTVVAILATLTLGGIYVPLDPRYPRARLAAMAKVSVIVTQSAHRDLAGQLADVPVLDFADAPVRADRPIPRALEPGAPAYILYTSGSTGTPKGVVQNHRNVLHQVRLHRTNLAITPADRVSVVSSFSFDLAVTDMFSALLTGACSVLVDVRAAGLTGLADALRRHRVTIYHSTPTVFRYLTDCLTPLPDLRVVVLGGEPVTHADLERCREHMPPQGVLVNGYGATEVSFAVQNHMPMTAEDIGVLPIGRPLNGMHVSLLAADGSPSAVVGEIAVSSSYLGSYADDPDSAKFDTDHRGRRRYRTGDIARRLPDGQLVYLGRRDRQVKIRGHRVEPSEVELAIEAIPGVTRAVVTGVEHTLRAFVTGNELRGDDVRAALAHTLPDYLVPTAVTVVPHIPLTPTGKADHTALLALEPPSDTTPPPTAGLESVIAEVWSDVLGRAEIGRHDRFFDVGGHSLLAATVHHRLAKVLTRDIPLTAIYAHPTIATLADYLRTGGPTTATATITDRMTRRRQRGNARDAHRRPT</sequence>